<protein>
    <submittedName>
        <fullName evidence="1">ORF15</fullName>
    </submittedName>
</protein>
<proteinExistence type="predicted"/>
<evidence type="ECO:0000313" key="1">
    <source>
        <dbReference type="EMBL" id="DBA52100.1"/>
    </source>
</evidence>
<organism evidence="1">
    <name type="scientific">Nitrosopumilaceae spindle-shaped virus</name>
    <dbReference type="NCBI Taxonomy" id="3065433"/>
    <lineage>
        <taxon>Viruses</taxon>
    </lineage>
</organism>
<accession>A0AAT9J7I0</accession>
<reference evidence="1" key="1">
    <citation type="journal article" date="2024" name="Environ. Microbiol. Rep.">
        <title>Hiding in plain sight: The discovery of complete genomes of 11 hypothetical spindle-shaped viruses that putatively infect mesophilic ammonia-oxidizing archaea.</title>
        <authorList>
            <person name="Ni Y."/>
            <person name="Xu T."/>
            <person name="Yan S."/>
            <person name="Chen L."/>
            <person name="Wang Y."/>
        </authorList>
    </citation>
    <scope>NUCLEOTIDE SEQUENCE</scope>
    <source>
        <strain evidence="1">NMM1</strain>
    </source>
</reference>
<reference evidence="1" key="2">
    <citation type="submission" date="2024-03" db="EMBL/GenBank/DDBJ databases">
        <authorList>
            <person name="Ni Y."/>
            <person name="Xu T."/>
            <person name="Yan S."/>
            <person name="Chen L."/>
            <person name="Wang Y."/>
        </authorList>
    </citation>
    <scope>NUCLEOTIDE SEQUENCE</scope>
    <source>
        <strain evidence="1">NMM1</strain>
    </source>
</reference>
<name>A0AAT9J7I0_9VIRU</name>
<sequence length="35" mass="4112">MCYTQFRMSQILSDTSISFSFDKKSDQQDEDEEDG</sequence>
<dbReference type="EMBL" id="BK067790">
    <property type="protein sequence ID" value="DBA52100.1"/>
    <property type="molecule type" value="Genomic_DNA"/>
</dbReference>